<dbReference type="InterPro" id="IPR003961">
    <property type="entry name" value="FN3_dom"/>
</dbReference>
<sequence length="234" mass="25547">MEWRVARGTTRGVFLVLLLASFLGSAVLVTAAADRPDCAPGFFNENCLPKLVNAPEVVNATCTTLTVVWSRWLATVDIGSEAVTGYDVEWRSNRTGWQKLTHHEEDGTVDQYSVVSTRLDNRTHYQFRVTAFFMDDDKPTVGLPGPVSKAARPRCPEMEVMVTVTTVAVAVAVLEMEVTVTVMTVAVAMVVVEMEVTVTVMTVAVAVLEMEVMVTLMTVVVAVAVYVRGHCCLD</sequence>
<feature type="transmembrane region" description="Helical" evidence="1">
    <location>
        <begin position="203"/>
        <end position="227"/>
    </location>
</feature>
<evidence type="ECO:0000259" key="3">
    <source>
        <dbReference type="PROSITE" id="PS50853"/>
    </source>
</evidence>
<keyword evidence="1" id="KW-0812">Transmembrane</keyword>
<feature type="domain" description="Fibronectin type-III" evidence="3">
    <location>
        <begin position="51"/>
        <end position="158"/>
    </location>
</feature>
<name>A0AAD9L162_RIDPI</name>
<accession>A0AAD9L162</accession>
<dbReference type="Proteomes" id="UP001209878">
    <property type="component" value="Unassembled WGS sequence"/>
</dbReference>
<keyword evidence="2" id="KW-0732">Signal</keyword>
<evidence type="ECO:0000256" key="2">
    <source>
        <dbReference type="SAM" id="SignalP"/>
    </source>
</evidence>
<dbReference type="Gene3D" id="2.60.40.10">
    <property type="entry name" value="Immunoglobulins"/>
    <property type="match status" value="1"/>
</dbReference>
<comment type="caution">
    <text evidence="4">The sequence shown here is derived from an EMBL/GenBank/DDBJ whole genome shotgun (WGS) entry which is preliminary data.</text>
</comment>
<keyword evidence="1" id="KW-1133">Transmembrane helix</keyword>
<dbReference type="InterPro" id="IPR013783">
    <property type="entry name" value="Ig-like_fold"/>
</dbReference>
<feature type="chain" id="PRO_5042090425" description="Fibronectin type-III domain-containing protein" evidence="2">
    <location>
        <begin position="34"/>
        <end position="234"/>
    </location>
</feature>
<evidence type="ECO:0000313" key="5">
    <source>
        <dbReference type="Proteomes" id="UP001209878"/>
    </source>
</evidence>
<feature type="transmembrane region" description="Helical" evidence="1">
    <location>
        <begin position="160"/>
        <end position="191"/>
    </location>
</feature>
<keyword evidence="5" id="KW-1185">Reference proteome</keyword>
<gene>
    <name evidence="4" type="ORF">NP493_397g02053</name>
</gene>
<dbReference type="InterPro" id="IPR036116">
    <property type="entry name" value="FN3_sf"/>
</dbReference>
<dbReference type="EMBL" id="JAODUO010000397">
    <property type="protein sequence ID" value="KAK2181459.1"/>
    <property type="molecule type" value="Genomic_DNA"/>
</dbReference>
<protein>
    <recommendedName>
        <fullName evidence="3">Fibronectin type-III domain-containing protein</fullName>
    </recommendedName>
</protein>
<organism evidence="4 5">
    <name type="scientific">Ridgeia piscesae</name>
    <name type="common">Tubeworm</name>
    <dbReference type="NCBI Taxonomy" id="27915"/>
    <lineage>
        <taxon>Eukaryota</taxon>
        <taxon>Metazoa</taxon>
        <taxon>Spiralia</taxon>
        <taxon>Lophotrochozoa</taxon>
        <taxon>Annelida</taxon>
        <taxon>Polychaeta</taxon>
        <taxon>Sedentaria</taxon>
        <taxon>Canalipalpata</taxon>
        <taxon>Sabellida</taxon>
        <taxon>Siboglinidae</taxon>
        <taxon>Ridgeia</taxon>
    </lineage>
</organism>
<reference evidence="4" key="1">
    <citation type="journal article" date="2023" name="Mol. Biol. Evol.">
        <title>Third-Generation Sequencing Reveals the Adaptive Role of the Epigenome in Three Deep-Sea Polychaetes.</title>
        <authorList>
            <person name="Perez M."/>
            <person name="Aroh O."/>
            <person name="Sun Y."/>
            <person name="Lan Y."/>
            <person name="Juniper S.K."/>
            <person name="Young C.R."/>
            <person name="Angers B."/>
            <person name="Qian P.Y."/>
        </authorList>
    </citation>
    <scope>NUCLEOTIDE SEQUENCE</scope>
    <source>
        <strain evidence="4">R07B-5</strain>
    </source>
</reference>
<keyword evidence="1" id="KW-0472">Membrane</keyword>
<evidence type="ECO:0000256" key="1">
    <source>
        <dbReference type="SAM" id="Phobius"/>
    </source>
</evidence>
<evidence type="ECO:0000313" key="4">
    <source>
        <dbReference type="EMBL" id="KAK2181459.1"/>
    </source>
</evidence>
<dbReference type="CDD" id="cd00063">
    <property type="entry name" value="FN3"/>
    <property type="match status" value="1"/>
</dbReference>
<dbReference type="AlphaFoldDB" id="A0AAD9L162"/>
<feature type="signal peptide" evidence="2">
    <location>
        <begin position="1"/>
        <end position="33"/>
    </location>
</feature>
<proteinExistence type="predicted"/>
<dbReference type="SUPFAM" id="SSF49265">
    <property type="entry name" value="Fibronectin type III"/>
    <property type="match status" value="1"/>
</dbReference>
<dbReference type="PROSITE" id="PS50853">
    <property type="entry name" value="FN3"/>
    <property type="match status" value="1"/>
</dbReference>